<dbReference type="Proteomes" id="UP000034798">
    <property type="component" value="Unassembled WGS sequence"/>
</dbReference>
<dbReference type="InterPro" id="IPR005990">
    <property type="entry name" value="IMP_DH"/>
</dbReference>
<dbReference type="PANTHER" id="PTHR11911:SF111">
    <property type="entry name" value="INOSINE-5'-MONOPHOSPHATE DEHYDROGENASE"/>
    <property type="match status" value="1"/>
</dbReference>
<gene>
    <name evidence="3" type="ORF">UR91_C0044G0004</name>
</gene>
<accession>A0A0G0D037</accession>
<dbReference type="SUPFAM" id="SSF51412">
    <property type="entry name" value="Inosine monophosphate dehydrogenase (IMPDH)"/>
    <property type="match status" value="1"/>
</dbReference>
<dbReference type="GO" id="GO:0006183">
    <property type="term" value="P:GTP biosynthetic process"/>
    <property type="evidence" value="ECO:0007669"/>
    <property type="project" value="TreeGrafter"/>
</dbReference>
<feature type="domain" description="IMP dehydrogenase/GMP reductase" evidence="2">
    <location>
        <begin position="1"/>
        <end position="61"/>
    </location>
</feature>
<dbReference type="InterPro" id="IPR013785">
    <property type="entry name" value="Aldolase_TIM"/>
</dbReference>
<name>A0A0G0D037_9BACT</name>
<dbReference type="EMBL" id="LBQZ01000044">
    <property type="protein sequence ID" value="KKP87624.1"/>
    <property type="molecule type" value="Genomic_DNA"/>
</dbReference>
<proteinExistence type="inferred from homology"/>
<dbReference type="PANTHER" id="PTHR11911">
    <property type="entry name" value="INOSINE-5-MONOPHOSPHATE DEHYDROGENASE RELATED"/>
    <property type="match status" value="1"/>
</dbReference>
<dbReference type="PATRIC" id="fig|1618752.3.peg.585"/>
<sequence>MPEGIVGRVSFKGGLSEIIYQLVGGLRAGMGYCGSKDIKTLQKKAKFVKITQSGIEESHPHDVIITKEAPNYSVGN</sequence>
<protein>
    <submittedName>
        <fullName evidence="3">Inosine-5'-monophosphate dehydrogenase</fullName>
    </submittedName>
</protein>
<dbReference type="Gene3D" id="3.20.20.70">
    <property type="entry name" value="Aldolase class I"/>
    <property type="match status" value="1"/>
</dbReference>
<evidence type="ECO:0000313" key="4">
    <source>
        <dbReference type="Proteomes" id="UP000034798"/>
    </source>
</evidence>
<reference evidence="3 4" key="1">
    <citation type="journal article" date="2015" name="Nature">
        <title>rRNA introns, odd ribosomes, and small enigmatic genomes across a large radiation of phyla.</title>
        <authorList>
            <person name="Brown C.T."/>
            <person name="Hug L.A."/>
            <person name="Thomas B.C."/>
            <person name="Sharon I."/>
            <person name="Castelle C.J."/>
            <person name="Singh A."/>
            <person name="Wilkins M.J."/>
            <person name="Williams K.H."/>
            <person name="Banfield J.F."/>
        </authorList>
    </citation>
    <scope>NUCLEOTIDE SEQUENCE [LARGE SCALE GENOMIC DNA]</scope>
</reference>
<evidence type="ECO:0000259" key="2">
    <source>
        <dbReference type="Pfam" id="PF00478"/>
    </source>
</evidence>
<comment type="caution">
    <text evidence="3">The sequence shown here is derived from an EMBL/GenBank/DDBJ whole genome shotgun (WGS) entry which is preliminary data.</text>
</comment>
<dbReference type="GO" id="GO:0003938">
    <property type="term" value="F:IMP dehydrogenase activity"/>
    <property type="evidence" value="ECO:0007669"/>
    <property type="project" value="InterPro"/>
</dbReference>
<organism evidence="3 4">
    <name type="scientific">Candidatus Nomurabacteria bacterium GW2011_GWC2_35_8</name>
    <dbReference type="NCBI Taxonomy" id="1618752"/>
    <lineage>
        <taxon>Bacteria</taxon>
        <taxon>Candidatus Nomuraibacteriota</taxon>
    </lineage>
</organism>
<dbReference type="InterPro" id="IPR001093">
    <property type="entry name" value="IMP_DH_GMPRt"/>
</dbReference>
<dbReference type="Pfam" id="PF00478">
    <property type="entry name" value="IMPDH"/>
    <property type="match status" value="1"/>
</dbReference>
<evidence type="ECO:0000256" key="1">
    <source>
        <dbReference type="ARBA" id="ARBA00005502"/>
    </source>
</evidence>
<evidence type="ECO:0000313" key="3">
    <source>
        <dbReference type="EMBL" id="KKP87624.1"/>
    </source>
</evidence>
<dbReference type="AlphaFoldDB" id="A0A0G0D037"/>
<comment type="similarity">
    <text evidence="1">Belongs to the IMPDH/GMPR family.</text>
</comment>